<evidence type="ECO:0000256" key="2">
    <source>
        <dbReference type="ARBA" id="ARBA00022692"/>
    </source>
</evidence>
<evidence type="ECO:0000256" key="1">
    <source>
        <dbReference type="ARBA" id="ARBA00004141"/>
    </source>
</evidence>
<dbReference type="GO" id="GO:0016020">
    <property type="term" value="C:membrane"/>
    <property type="evidence" value="ECO:0007669"/>
    <property type="project" value="UniProtKB-SubCell"/>
</dbReference>
<sequence length="359" mass="40431">MQKLFDRGHEYLPQILHILRITLAVTLSWELARLLVGQSNASLAATAGLVVTQASSIQTLRKGIERVIAVLIGSILVLFFLSFLPLTVWTLFLVVFCAHVLGLLFQRRAAYVAVQIPITALFTLITLTTDPHATSYPLMRLLGACLGGGIGLFITLLFSHPFHIFRAHAASQKVLTAFPQTVSTLSAAFSGQFNEQLQTQLEQQLQTLERQISASRQMVSFALESARLDLWAKPARSLIANHTHILKTLEQLRLRMQRLFSLLTGAACFAAPEEQRWLMRYSRLLELNGKLLRLALLDAQKQPEDFEELTRIALAETQRCLRHLLHPDTGIIEEEKRVMLHAAILYELDAMLSEIQHLR</sequence>
<keyword evidence="3 5" id="KW-1133">Transmembrane helix</keyword>
<keyword evidence="4 5" id="KW-0472">Membrane</keyword>
<comment type="subcellular location">
    <subcellularLocation>
        <location evidence="1">Membrane</location>
        <topology evidence="1">Multi-pass membrane protein</topology>
    </subcellularLocation>
</comment>
<evidence type="ECO:0000256" key="5">
    <source>
        <dbReference type="SAM" id="Phobius"/>
    </source>
</evidence>
<dbReference type="AlphaFoldDB" id="A0A455SQP8"/>
<feature type="domain" description="Integral membrane bound transporter" evidence="6">
    <location>
        <begin position="34"/>
        <end position="154"/>
    </location>
</feature>
<reference evidence="7" key="1">
    <citation type="submission" date="2018-12" db="EMBL/GenBank/DDBJ databases">
        <title>Novel natural products biosynthetic potential of the class Ktedonobacteria.</title>
        <authorList>
            <person name="Zheng Y."/>
            <person name="Saitou A."/>
            <person name="Wang C.M."/>
            <person name="Toyoda A."/>
            <person name="Minakuchi Y."/>
            <person name="Sekiguchi Y."/>
            <person name="Ueda K."/>
            <person name="Takano H."/>
            <person name="Sakai Y."/>
            <person name="Yokota A."/>
            <person name="Yabe S."/>
        </authorList>
    </citation>
    <scope>NUCLEOTIDE SEQUENCE</scope>
    <source>
        <strain evidence="7">COM3</strain>
    </source>
</reference>
<organism evidence="7">
    <name type="scientific">Thermosporothrix sp. COM3</name>
    <dbReference type="NCBI Taxonomy" id="2490863"/>
    <lineage>
        <taxon>Bacteria</taxon>
        <taxon>Bacillati</taxon>
        <taxon>Chloroflexota</taxon>
        <taxon>Ktedonobacteria</taxon>
        <taxon>Ktedonobacterales</taxon>
        <taxon>Thermosporotrichaceae</taxon>
        <taxon>Thermosporothrix</taxon>
    </lineage>
</organism>
<dbReference type="InterPro" id="IPR049453">
    <property type="entry name" value="Memb_transporter_dom"/>
</dbReference>
<protein>
    <recommendedName>
        <fullName evidence="6">Integral membrane bound transporter domain-containing protein</fullName>
    </recommendedName>
</protein>
<keyword evidence="2 5" id="KW-0812">Transmembrane</keyword>
<evidence type="ECO:0000256" key="3">
    <source>
        <dbReference type="ARBA" id="ARBA00022989"/>
    </source>
</evidence>
<dbReference type="Pfam" id="PF13515">
    <property type="entry name" value="FUSC_2"/>
    <property type="match status" value="1"/>
</dbReference>
<accession>A0A455SQP8</accession>
<proteinExistence type="predicted"/>
<evidence type="ECO:0000313" key="7">
    <source>
        <dbReference type="EMBL" id="BBH89748.1"/>
    </source>
</evidence>
<feature type="transmembrane region" description="Helical" evidence="5">
    <location>
        <begin position="141"/>
        <end position="158"/>
    </location>
</feature>
<feature type="transmembrane region" description="Helical" evidence="5">
    <location>
        <begin position="110"/>
        <end position="129"/>
    </location>
</feature>
<evidence type="ECO:0000259" key="6">
    <source>
        <dbReference type="Pfam" id="PF13515"/>
    </source>
</evidence>
<dbReference type="EMBL" id="AP019376">
    <property type="protein sequence ID" value="BBH89748.1"/>
    <property type="molecule type" value="Genomic_DNA"/>
</dbReference>
<evidence type="ECO:0000256" key="4">
    <source>
        <dbReference type="ARBA" id="ARBA00023136"/>
    </source>
</evidence>
<gene>
    <name evidence="7" type="ORF">KTC_44990</name>
</gene>
<feature type="transmembrane region" description="Helical" evidence="5">
    <location>
        <begin position="63"/>
        <end position="81"/>
    </location>
</feature>
<name>A0A455SQP8_9CHLR</name>